<dbReference type="InterPro" id="IPR054293">
    <property type="entry name" value="DUF7029"/>
</dbReference>
<keyword evidence="5" id="KW-1185">Reference proteome</keyword>
<dbReference type="EMBL" id="KZ825108">
    <property type="protein sequence ID" value="PYI22890.1"/>
    <property type="molecule type" value="Genomic_DNA"/>
</dbReference>
<accession>A0A2V5I320</accession>
<feature type="compositionally biased region" description="Low complexity" evidence="1">
    <location>
        <begin position="509"/>
        <end position="586"/>
    </location>
</feature>
<sequence length="603" mass="63696">MVKLFQNGLASGLMAYALYQQALAVELAEIDSYETTTTNAEVKIAVSGSTTTSTSSLDLQDQHSFYWGGKLESGETDILGNFTVGMLEDYESILAMEAFKDLIQNVTCTNGTSASVTVAFQDSTSYSYAKNAWNWVNDDDAHYVMLVAGAGQCGWNTIRQPFIMTGASFRDNVNTARFTGNVTEWEDSVRNYAIKIGKPTTDSQVAIAKRGVTKRKRGESTSDKTIDIAKDFSFSDKSLFDKDGVSLSAGCSTCKTEGEFDLVFEYTSGASGLWNVITGSEKATATLSPKGVSAYIEPQVKLGGNLTKSEADEVDLVTIPIDGISIAKIATIGPMVKVALGWSIGPIDGEATIGMGVEIDLKDSATAELTFDEGSKNAVSFTQSGWSPTVTTTDISLDAKLEANVEIYGKVSVELELEIFSYGWEAGIYMQPYVGADLALEASNKAACSKDGSEYHYAVEITPSAGVNLVADVASASDEANPISTWNIASIATTLSEQCFGFDKITSTTTTTTTTKSSSSSKTTSSSSSSKQTGSSSHVASSSATSKATSKAHPSSGSAHATSTAAASKTSAHASSHSPSITASPSHKARRNIIGGHGRRRQY</sequence>
<feature type="compositionally biased region" description="Basic residues" evidence="1">
    <location>
        <begin position="587"/>
        <end position="603"/>
    </location>
</feature>
<evidence type="ECO:0000259" key="2">
    <source>
        <dbReference type="Pfam" id="PF22974"/>
    </source>
</evidence>
<feature type="domain" description="DUF7223" evidence="3">
    <location>
        <begin position="226"/>
        <end position="500"/>
    </location>
</feature>
<reference evidence="4 5" key="1">
    <citation type="submission" date="2018-02" db="EMBL/GenBank/DDBJ databases">
        <title>The genomes of Aspergillus section Nigri reveals drivers in fungal speciation.</title>
        <authorList>
            <consortium name="DOE Joint Genome Institute"/>
            <person name="Vesth T.C."/>
            <person name="Nybo J."/>
            <person name="Theobald S."/>
            <person name="Brandl J."/>
            <person name="Frisvad J.C."/>
            <person name="Nielsen K.F."/>
            <person name="Lyhne E.K."/>
            <person name="Kogle M.E."/>
            <person name="Kuo A."/>
            <person name="Riley R."/>
            <person name="Clum A."/>
            <person name="Nolan M."/>
            <person name="Lipzen A."/>
            <person name="Salamov A."/>
            <person name="Henrissat B."/>
            <person name="Wiebenga A."/>
            <person name="De vries R.P."/>
            <person name="Grigoriev I.V."/>
            <person name="Mortensen U.H."/>
            <person name="Andersen M.R."/>
            <person name="Baker S.E."/>
        </authorList>
    </citation>
    <scope>NUCLEOTIDE SEQUENCE [LARGE SCALE GENOMIC DNA]</scope>
    <source>
        <strain evidence="4 5">CBS 115571</strain>
    </source>
</reference>
<dbReference type="InterPro" id="IPR055647">
    <property type="entry name" value="DUF7223"/>
</dbReference>
<gene>
    <name evidence="4" type="ORF">BO99DRAFT_377198</name>
</gene>
<feature type="region of interest" description="Disordered" evidence="1">
    <location>
        <begin position="509"/>
        <end position="603"/>
    </location>
</feature>
<dbReference type="Proteomes" id="UP000249829">
    <property type="component" value="Unassembled WGS sequence"/>
</dbReference>
<dbReference type="Pfam" id="PF23865">
    <property type="entry name" value="DUF7223"/>
    <property type="match status" value="1"/>
</dbReference>
<proteinExistence type="predicted"/>
<protein>
    <submittedName>
        <fullName evidence="4">Uncharacterized protein</fullName>
    </submittedName>
</protein>
<feature type="domain" description="DUF7029" evidence="2">
    <location>
        <begin position="88"/>
        <end position="192"/>
    </location>
</feature>
<organism evidence="4 5">
    <name type="scientific">Aspergillus violaceofuscus (strain CBS 115571)</name>
    <dbReference type="NCBI Taxonomy" id="1450538"/>
    <lineage>
        <taxon>Eukaryota</taxon>
        <taxon>Fungi</taxon>
        <taxon>Dikarya</taxon>
        <taxon>Ascomycota</taxon>
        <taxon>Pezizomycotina</taxon>
        <taxon>Eurotiomycetes</taxon>
        <taxon>Eurotiomycetidae</taxon>
        <taxon>Eurotiales</taxon>
        <taxon>Aspergillaceae</taxon>
        <taxon>Aspergillus</taxon>
    </lineage>
</organism>
<dbReference type="AlphaFoldDB" id="A0A2V5I320"/>
<evidence type="ECO:0000256" key="1">
    <source>
        <dbReference type="SAM" id="MobiDB-lite"/>
    </source>
</evidence>
<evidence type="ECO:0000259" key="3">
    <source>
        <dbReference type="Pfam" id="PF23865"/>
    </source>
</evidence>
<dbReference type="OMA" id="ASISYPM"/>
<name>A0A2V5I320_ASPV1</name>
<dbReference type="Pfam" id="PF22974">
    <property type="entry name" value="DUF7029"/>
    <property type="match status" value="1"/>
</dbReference>
<evidence type="ECO:0000313" key="5">
    <source>
        <dbReference type="Proteomes" id="UP000249829"/>
    </source>
</evidence>
<evidence type="ECO:0000313" key="4">
    <source>
        <dbReference type="EMBL" id="PYI22890.1"/>
    </source>
</evidence>
<dbReference type="STRING" id="1450538.A0A2V5I320"/>